<accession>A0A3Q3WHC0</accession>
<dbReference type="InterPro" id="IPR000488">
    <property type="entry name" value="Death_dom"/>
</dbReference>
<sequence length="488" mass="55519">MVGLISAEQQTASPLHQICQCHRASTAGQHRDNEKWIEDVDKSVGMESFCQCNNTSHANELVTPRRISKGRLQVQLEGEGTYECSLTGLVFEAAERVLVRYSVLSWSKFSSFLRDSWKFAGPIFNVDTVNKDASVLKSIQFPHSLCLAGENGRSVLHIKDNRPLIEPTADHTGSHVKWNVTSLSPVGPIIQTSRPVEHHGVVLVYKQLGSDNNNNNFSFHVYLATNSSSDINDIKKQVQGYKNRYIRIEKPPTCKLDKGTYRLMSEPEGEIRPQDLKFTLAVTKMKGYFEAFFEQPPPFKLSLIETDTEETVWSATIREGTFINFLCFCFPTQHSPPFLGLTPILSASLTGRQRSSSNSEEEVLCKRTRWQVKSAVTQPRDMTEKQLLLVAKRLGKEWKQVAIYLDVNYKQLDEIQAAEKDVTMQKLKMLLEWKSRRQEGKATACDLWESVRELDDLPNEVYQTLKGNKLQTKTDMLVDNMPGLKRIR</sequence>
<dbReference type="AlphaFoldDB" id="A0A3Q3WHC0"/>
<dbReference type="PANTHER" id="PTHR13265:SF1">
    <property type="entry name" value="CASPASE RECRUITMENT DOMAIN-CONTAINING PROTEIN 8"/>
    <property type="match status" value="1"/>
</dbReference>
<evidence type="ECO:0000313" key="5">
    <source>
        <dbReference type="Ensembl" id="ENSMMOP00000016786.1"/>
    </source>
</evidence>
<feature type="domain" description="Death" evidence="3">
    <location>
        <begin position="383"/>
        <end position="455"/>
    </location>
</feature>
<dbReference type="PANTHER" id="PTHR13265">
    <property type="entry name" value="THO COMPLEX SUBUNIT 1"/>
    <property type="match status" value="1"/>
</dbReference>
<reference evidence="5" key="1">
    <citation type="submission" date="2025-08" db="UniProtKB">
        <authorList>
            <consortium name="Ensembl"/>
        </authorList>
    </citation>
    <scope>IDENTIFICATION</scope>
</reference>
<evidence type="ECO:0000256" key="2">
    <source>
        <dbReference type="ARBA" id="ARBA00022490"/>
    </source>
</evidence>
<evidence type="ECO:0000259" key="3">
    <source>
        <dbReference type="PROSITE" id="PS50017"/>
    </source>
</evidence>
<dbReference type="GO" id="GO:0005829">
    <property type="term" value="C:cytosol"/>
    <property type="evidence" value="ECO:0007669"/>
    <property type="project" value="UniProtKB-SubCell"/>
</dbReference>
<dbReference type="Proteomes" id="UP000261620">
    <property type="component" value="Unplaced"/>
</dbReference>
<dbReference type="InterPro" id="IPR011029">
    <property type="entry name" value="DEATH-like_dom_sf"/>
</dbReference>
<dbReference type="CDD" id="cd01670">
    <property type="entry name" value="Death"/>
    <property type="match status" value="1"/>
</dbReference>
<dbReference type="Pfam" id="PF00531">
    <property type="entry name" value="Death"/>
    <property type="match status" value="1"/>
</dbReference>
<dbReference type="OMA" id="LPPCEHC"/>
<dbReference type="PROSITE" id="PS50017">
    <property type="entry name" value="DEATH_DOMAIN"/>
    <property type="match status" value="1"/>
</dbReference>
<reference evidence="5" key="2">
    <citation type="submission" date="2025-09" db="UniProtKB">
        <authorList>
            <consortium name="Ensembl"/>
        </authorList>
    </citation>
    <scope>IDENTIFICATION</scope>
</reference>
<comment type="subcellular location">
    <subcellularLocation>
        <location evidence="1">Cytoplasm</location>
        <location evidence="1">Cytosol</location>
    </subcellularLocation>
</comment>
<feature type="domain" description="FIIND" evidence="4">
    <location>
        <begin position="53"/>
        <end position="331"/>
    </location>
</feature>
<dbReference type="Pfam" id="PF13553">
    <property type="entry name" value="FIIND"/>
    <property type="match status" value="1"/>
</dbReference>
<keyword evidence="6" id="KW-1185">Reference proteome</keyword>
<protein>
    <submittedName>
        <fullName evidence="5">Uncharacterized protein</fullName>
    </submittedName>
</protein>
<dbReference type="SUPFAM" id="SSF47986">
    <property type="entry name" value="DEATH domain"/>
    <property type="match status" value="1"/>
</dbReference>
<dbReference type="GO" id="GO:0006406">
    <property type="term" value="P:mRNA export from nucleus"/>
    <property type="evidence" value="ECO:0007669"/>
    <property type="project" value="TreeGrafter"/>
</dbReference>
<dbReference type="Gene3D" id="1.10.533.10">
    <property type="entry name" value="Death Domain, Fas"/>
    <property type="match status" value="1"/>
</dbReference>
<dbReference type="PROSITE" id="PS51830">
    <property type="entry name" value="FIIND"/>
    <property type="match status" value="1"/>
</dbReference>
<dbReference type="GO" id="GO:0007165">
    <property type="term" value="P:signal transduction"/>
    <property type="evidence" value="ECO:0007669"/>
    <property type="project" value="InterPro"/>
</dbReference>
<proteinExistence type="predicted"/>
<dbReference type="GO" id="GO:0000445">
    <property type="term" value="C:THO complex part of transcription export complex"/>
    <property type="evidence" value="ECO:0007669"/>
    <property type="project" value="TreeGrafter"/>
</dbReference>
<dbReference type="Ensembl" id="ENSMMOT00000017063.1">
    <property type="protein sequence ID" value="ENSMMOP00000016786.1"/>
    <property type="gene ID" value="ENSMMOG00000012785.1"/>
</dbReference>
<evidence type="ECO:0000259" key="4">
    <source>
        <dbReference type="PROSITE" id="PS51830"/>
    </source>
</evidence>
<name>A0A3Q3WHC0_MOLML</name>
<evidence type="ECO:0000313" key="6">
    <source>
        <dbReference type="Proteomes" id="UP000261620"/>
    </source>
</evidence>
<keyword evidence="2" id="KW-0963">Cytoplasm</keyword>
<dbReference type="InterPro" id="IPR021861">
    <property type="entry name" value="THO_THOC1"/>
</dbReference>
<dbReference type="Pfam" id="PF23679">
    <property type="entry name" value="UPA-FIIND"/>
    <property type="match status" value="1"/>
</dbReference>
<dbReference type="InterPro" id="IPR025307">
    <property type="entry name" value="FIIND_dom"/>
</dbReference>
<organism evidence="5 6">
    <name type="scientific">Mola mola</name>
    <name type="common">Ocean sunfish</name>
    <name type="synonym">Tetraodon mola</name>
    <dbReference type="NCBI Taxonomy" id="94237"/>
    <lineage>
        <taxon>Eukaryota</taxon>
        <taxon>Metazoa</taxon>
        <taxon>Chordata</taxon>
        <taxon>Craniata</taxon>
        <taxon>Vertebrata</taxon>
        <taxon>Euteleostomi</taxon>
        <taxon>Actinopterygii</taxon>
        <taxon>Neopterygii</taxon>
        <taxon>Teleostei</taxon>
        <taxon>Neoteleostei</taxon>
        <taxon>Acanthomorphata</taxon>
        <taxon>Eupercaria</taxon>
        <taxon>Tetraodontiformes</taxon>
        <taxon>Molidae</taxon>
        <taxon>Mola</taxon>
    </lineage>
</organism>
<evidence type="ECO:0000256" key="1">
    <source>
        <dbReference type="ARBA" id="ARBA00004514"/>
    </source>
</evidence>